<sequence length="193" mass="22547">MFDVKLSATAIKKRYEWQAYKKLDDTENKKTEHVLLKLYNLKYGGHFSKVIKVNKNKYILMYFNNESDLLKAIYKSTMDEEVIGKGHQIKAQDELIGEEGTYKKSFGINKFKLPLQINSKAKDNFFGAPSDPISNIPRTLEEHEELDNLNNKFSKRLDKINVKLQLPSTKGKQVLRNEEDKEEDKNEEEIDKK</sequence>
<reference evidence="2 3" key="1">
    <citation type="submission" date="2016-04" db="EMBL/GenBank/DDBJ databases">
        <title>Genome analyses suggest a sexual origin of heterokaryosis in a supposedly ancient asexual fungus.</title>
        <authorList>
            <person name="Ropars J."/>
            <person name="Sedzielewska K."/>
            <person name="Noel J."/>
            <person name="Charron P."/>
            <person name="Farinelli L."/>
            <person name="Marton T."/>
            <person name="Kruger M."/>
            <person name="Pelin A."/>
            <person name="Brachmann A."/>
            <person name="Corradi N."/>
        </authorList>
    </citation>
    <scope>NUCLEOTIDE SEQUENCE [LARGE SCALE GENOMIC DNA]</scope>
    <source>
        <strain evidence="2 3">C2</strain>
    </source>
</reference>
<evidence type="ECO:0000256" key="1">
    <source>
        <dbReference type="SAM" id="MobiDB-lite"/>
    </source>
</evidence>
<comment type="caution">
    <text evidence="2">The sequence shown here is derived from an EMBL/GenBank/DDBJ whole genome shotgun (WGS) entry which is preliminary data.</text>
</comment>
<name>A0A2N1MHQ5_9GLOM</name>
<feature type="region of interest" description="Disordered" evidence="1">
    <location>
        <begin position="168"/>
        <end position="193"/>
    </location>
</feature>
<feature type="compositionally biased region" description="Acidic residues" evidence="1">
    <location>
        <begin position="180"/>
        <end position="193"/>
    </location>
</feature>
<dbReference type="VEuPathDB" id="FungiDB:FUN_002395"/>
<evidence type="ECO:0000313" key="3">
    <source>
        <dbReference type="Proteomes" id="UP000233469"/>
    </source>
</evidence>
<dbReference type="VEuPathDB" id="FungiDB:RhiirA1_390209"/>
<dbReference type="EMBL" id="LLXL01002332">
    <property type="protein sequence ID" value="PKK61119.1"/>
    <property type="molecule type" value="Genomic_DNA"/>
</dbReference>
<dbReference type="VEuPathDB" id="FungiDB:RhiirFUN_021947"/>
<proteinExistence type="predicted"/>
<organism evidence="2 3">
    <name type="scientific">Rhizophagus irregularis</name>
    <dbReference type="NCBI Taxonomy" id="588596"/>
    <lineage>
        <taxon>Eukaryota</taxon>
        <taxon>Fungi</taxon>
        <taxon>Fungi incertae sedis</taxon>
        <taxon>Mucoromycota</taxon>
        <taxon>Glomeromycotina</taxon>
        <taxon>Glomeromycetes</taxon>
        <taxon>Glomerales</taxon>
        <taxon>Glomeraceae</taxon>
        <taxon>Rhizophagus</taxon>
    </lineage>
</organism>
<reference evidence="2 3" key="2">
    <citation type="submission" date="2017-10" db="EMBL/GenBank/DDBJ databases">
        <title>Extensive intraspecific genome diversity in a model arbuscular mycorrhizal fungus.</title>
        <authorList>
            <person name="Chen E.C.H."/>
            <person name="Morin E."/>
            <person name="Baudet D."/>
            <person name="Noel J."/>
            <person name="Ndikumana S."/>
            <person name="Charron P."/>
            <person name="St-Onge C."/>
            <person name="Giorgi J."/>
            <person name="Grigoriev I.V."/>
            <person name="Roux C."/>
            <person name="Martin F.M."/>
            <person name="Corradi N."/>
        </authorList>
    </citation>
    <scope>NUCLEOTIDE SEQUENCE [LARGE SCALE GENOMIC DNA]</scope>
    <source>
        <strain evidence="2 3">C2</strain>
    </source>
</reference>
<dbReference type="AlphaFoldDB" id="A0A2N1MHQ5"/>
<dbReference type="Proteomes" id="UP000233469">
    <property type="component" value="Unassembled WGS sequence"/>
</dbReference>
<accession>A0A2N1MHQ5</accession>
<protein>
    <submittedName>
        <fullName evidence="2">Uncharacterized protein</fullName>
    </submittedName>
</protein>
<evidence type="ECO:0000313" key="2">
    <source>
        <dbReference type="EMBL" id="PKK61119.1"/>
    </source>
</evidence>
<gene>
    <name evidence="2" type="ORF">RhiirC2_792290</name>
</gene>